<organism evidence="3">
    <name type="scientific">Enterobius vermicularis</name>
    <name type="common">Human pinworm</name>
    <dbReference type="NCBI Taxonomy" id="51028"/>
    <lineage>
        <taxon>Eukaryota</taxon>
        <taxon>Metazoa</taxon>
        <taxon>Ecdysozoa</taxon>
        <taxon>Nematoda</taxon>
        <taxon>Chromadorea</taxon>
        <taxon>Rhabditida</taxon>
        <taxon>Spirurina</taxon>
        <taxon>Oxyuridomorpha</taxon>
        <taxon>Oxyuroidea</taxon>
        <taxon>Oxyuridae</taxon>
        <taxon>Enterobius</taxon>
    </lineage>
</organism>
<evidence type="ECO:0000313" key="3">
    <source>
        <dbReference type="WBParaSite" id="EVEC_0000283901-mRNA-1"/>
    </source>
</evidence>
<dbReference type="EMBL" id="UXUI01007400">
    <property type="protein sequence ID" value="VDD87404.1"/>
    <property type="molecule type" value="Genomic_DNA"/>
</dbReference>
<evidence type="ECO:0000313" key="2">
    <source>
        <dbReference type="Proteomes" id="UP000274131"/>
    </source>
</evidence>
<dbReference type="STRING" id="51028.A0A0N4UZ07"/>
<proteinExistence type="predicted"/>
<dbReference type="OrthoDB" id="5778006at2759"/>
<protein>
    <submittedName>
        <fullName evidence="3">5'-nucleotidase</fullName>
    </submittedName>
</protein>
<accession>A0A0N4UZ07</accession>
<name>A0A0N4UZ07_ENTVE</name>
<dbReference type="Proteomes" id="UP000274131">
    <property type="component" value="Unassembled WGS sequence"/>
</dbReference>
<gene>
    <name evidence="1" type="ORF">EVEC_LOCUS2547</name>
</gene>
<reference evidence="1 2" key="2">
    <citation type="submission" date="2018-10" db="EMBL/GenBank/DDBJ databases">
        <authorList>
            <consortium name="Pathogen Informatics"/>
        </authorList>
    </citation>
    <scope>NUCLEOTIDE SEQUENCE [LARGE SCALE GENOMIC DNA]</scope>
</reference>
<dbReference type="AlphaFoldDB" id="A0A0N4UZ07"/>
<keyword evidence="2" id="KW-1185">Reference proteome</keyword>
<dbReference type="WBParaSite" id="EVEC_0000283901-mRNA-1">
    <property type="protein sequence ID" value="EVEC_0000283901-mRNA-1"/>
    <property type="gene ID" value="EVEC_0000283901"/>
</dbReference>
<reference evidence="3" key="1">
    <citation type="submission" date="2017-02" db="UniProtKB">
        <authorList>
            <consortium name="WormBaseParasite"/>
        </authorList>
    </citation>
    <scope>IDENTIFICATION</scope>
</reference>
<sequence>MGTIGDDEYLRCDAENVEEEMRMERIRQSASRHNWAHFNEAFYKNLMDKRIRLDANGKEDWQNAIHFLKKQMPCDDSRETSAQLRYLAENIGCDFETLPNLFKLKSPCISLEINVCGTNVVSSSISIFGSPMKESPRLTSLMASHRWGTILTSLSALRGLLPSNLTRDEKDYCLRSLEILERDLQDTSANNFPLLDKINRGVLGLCYPRTEISPFTIHLVADPKAFFDPKSPSLFSVNEEALMESPLVPCARLCVSASNSPNLFPDRSFLDPQGKWVSSNTGRSLLAAFCLRFGRPIIFCSGALRKLSELCTGELKVKGGLNIYSYLMGDNDDEKKTELIVKLPGCVVQRYELDESMTSTMEDGIVEEICFAHPRDAISIVNIVRSQLTHNFLFESLVRAHHPTACMDGAVPIRLTVSSLHNYELVFEMNRGLFIGTPQ</sequence>
<evidence type="ECO:0000313" key="1">
    <source>
        <dbReference type="EMBL" id="VDD87404.1"/>
    </source>
</evidence>